<dbReference type="EMBL" id="BK015711">
    <property type="protein sequence ID" value="DAE21359.1"/>
    <property type="molecule type" value="Genomic_DNA"/>
</dbReference>
<evidence type="ECO:0000313" key="1">
    <source>
        <dbReference type="EMBL" id="DAE21359.1"/>
    </source>
</evidence>
<accession>A0A8S5QQ20</accession>
<proteinExistence type="predicted"/>
<sequence>MPDYKKFFEYWHDLYGTGLKIAGWHLNGELEDFDNFFDSAVASMDGVAITRTFQGKTYTELWEEFGDVPMNPETECIEVAWCGFPKGTHREDIWHWFEETFGVAVHDLMYS</sequence>
<organism evidence="1">
    <name type="scientific">Siphoviridae sp. ctE6L85</name>
    <dbReference type="NCBI Taxonomy" id="2826202"/>
    <lineage>
        <taxon>Viruses</taxon>
        <taxon>Duplodnaviria</taxon>
        <taxon>Heunggongvirae</taxon>
        <taxon>Uroviricota</taxon>
        <taxon>Caudoviricetes</taxon>
    </lineage>
</organism>
<name>A0A8S5QQ20_9CAUD</name>
<reference evidence="1" key="1">
    <citation type="journal article" date="2021" name="Proc. Natl. Acad. Sci. U.S.A.">
        <title>A Catalog of Tens of Thousands of Viruses from Human Metagenomes Reveals Hidden Associations with Chronic Diseases.</title>
        <authorList>
            <person name="Tisza M.J."/>
            <person name="Buck C.B."/>
        </authorList>
    </citation>
    <scope>NUCLEOTIDE SEQUENCE</scope>
    <source>
        <strain evidence="1">CtE6L85</strain>
    </source>
</reference>
<protein>
    <submittedName>
        <fullName evidence="1">Uncharacterized protein</fullName>
    </submittedName>
</protein>